<dbReference type="GO" id="GO:0005975">
    <property type="term" value="P:carbohydrate metabolic process"/>
    <property type="evidence" value="ECO:0007669"/>
    <property type="project" value="InterPro"/>
</dbReference>
<dbReference type="Pfam" id="PF00728">
    <property type="entry name" value="Glyco_hydro_20"/>
    <property type="match status" value="1"/>
</dbReference>
<dbReference type="Proteomes" id="UP000198901">
    <property type="component" value="Unassembled WGS sequence"/>
</dbReference>
<protein>
    <recommendedName>
        <fullName evidence="3">beta-N-acetylhexosaminidase</fullName>
        <ecNumber evidence="3">3.2.1.52</ecNumber>
    </recommendedName>
    <alternativeName>
        <fullName evidence="6">Beta-N-acetylhexosaminidase</fullName>
    </alternativeName>
    <alternativeName>
        <fullName evidence="7">N-acetyl-beta-glucosaminidase</fullName>
    </alternativeName>
</protein>
<dbReference type="Gene3D" id="2.60.40.290">
    <property type="match status" value="1"/>
</dbReference>
<dbReference type="InterPro" id="IPR015883">
    <property type="entry name" value="Glyco_hydro_20_cat"/>
</dbReference>
<dbReference type="InterPro" id="IPR017853">
    <property type="entry name" value="GH"/>
</dbReference>
<dbReference type="OrthoDB" id="9763537at2"/>
<dbReference type="InterPro" id="IPR013783">
    <property type="entry name" value="Ig-like_fold"/>
</dbReference>
<dbReference type="InterPro" id="IPR004866">
    <property type="entry name" value="CHB/HEX_N_dom"/>
</dbReference>
<keyword evidence="12" id="KW-1185">Reference proteome</keyword>
<dbReference type="InterPro" id="IPR015882">
    <property type="entry name" value="HEX_bac_N"/>
</dbReference>
<evidence type="ECO:0000256" key="6">
    <source>
        <dbReference type="ARBA" id="ARBA00030512"/>
    </source>
</evidence>
<evidence type="ECO:0000256" key="5">
    <source>
        <dbReference type="ARBA" id="ARBA00023295"/>
    </source>
</evidence>
<evidence type="ECO:0000256" key="8">
    <source>
        <dbReference type="PIRSR" id="PIRSR625705-1"/>
    </source>
</evidence>
<feature type="domain" description="Chitobiase/beta-hexosaminidases N-terminal" evidence="10">
    <location>
        <begin position="31"/>
        <end position="177"/>
    </location>
</feature>
<evidence type="ECO:0000313" key="12">
    <source>
        <dbReference type="Proteomes" id="UP000198901"/>
    </source>
</evidence>
<dbReference type="InterPro" id="IPR012291">
    <property type="entry name" value="CBM2_carb-bd_dom_sf"/>
</dbReference>
<evidence type="ECO:0000259" key="10">
    <source>
        <dbReference type="SMART" id="SM01081"/>
    </source>
</evidence>
<dbReference type="SUPFAM" id="SSF51445">
    <property type="entry name" value="(Trans)glycosidases"/>
    <property type="match status" value="1"/>
</dbReference>
<name>A0A1G9WUY8_9BACT</name>
<evidence type="ECO:0000256" key="3">
    <source>
        <dbReference type="ARBA" id="ARBA00012663"/>
    </source>
</evidence>
<dbReference type="CDD" id="cd02847">
    <property type="entry name" value="E_set_Chitobiase_C"/>
    <property type="match status" value="1"/>
</dbReference>
<dbReference type="SUPFAM" id="SSF81296">
    <property type="entry name" value="E set domains"/>
    <property type="match status" value="1"/>
</dbReference>
<dbReference type="Pfam" id="PF03173">
    <property type="entry name" value="CHB_HEX"/>
    <property type="match status" value="1"/>
</dbReference>
<dbReference type="InterPro" id="IPR025705">
    <property type="entry name" value="Beta_hexosaminidase_sua/sub"/>
</dbReference>
<proteinExistence type="inferred from homology"/>
<dbReference type="Pfam" id="PF02838">
    <property type="entry name" value="Glyco_hydro_20b"/>
    <property type="match status" value="1"/>
</dbReference>
<dbReference type="InterPro" id="IPR008965">
    <property type="entry name" value="CBM2/CBM3_carb-bd_dom_sf"/>
</dbReference>
<dbReference type="InterPro" id="IPR004867">
    <property type="entry name" value="CHB_C_dom"/>
</dbReference>
<dbReference type="Gene3D" id="3.30.379.10">
    <property type="entry name" value="Chitobiase/beta-hexosaminidase domain 2-like"/>
    <property type="match status" value="1"/>
</dbReference>
<dbReference type="SUPFAM" id="SSF55545">
    <property type="entry name" value="beta-N-acetylhexosaminidase-like domain"/>
    <property type="match status" value="1"/>
</dbReference>
<keyword evidence="5" id="KW-0326">Glycosidase</keyword>
<organism evidence="11 12">
    <name type="scientific">Siphonobacter aquaeclarae</name>
    <dbReference type="NCBI Taxonomy" id="563176"/>
    <lineage>
        <taxon>Bacteria</taxon>
        <taxon>Pseudomonadati</taxon>
        <taxon>Bacteroidota</taxon>
        <taxon>Cytophagia</taxon>
        <taxon>Cytophagales</taxon>
        <taxon>Cytophagaceae</taxon>
        <taxon>Siphonobacter</taxon>
    </lineage>
</organism>
<dbReference type="GO" id="GO:0004563">
    <property type="term" value="F:beta-N-acetylhexosaminidase activity"/>
    <property type="evidence" value="ECO:0007669"/>
    <property type="project" value="UniProtKB-EC"/>
</dbReference>
<dbReference type="Gene3D" id="2.60.40.10">
    <property type="entry name" value="Immunoglobulins"/>
    <property type="match status" value="1"/>
</dbReference>
<dbReference type="RefSeq" id="WP_093207976.1">
    <property type="nucleotide sequence ID" value="NZ_FNGS01000010.1"/>
</dbReference>
<evidence type="ECO:0000256" key="1">
    <source>
        <dbReference type="ARBA" id="ARBA00001231"/>
    </source>
</evidence>
<feature type="active site" description="Proton donor" evidence="8">
    <location>
        <position position="533"/>
    </location>
</feature>
<dbReference type="GO" id="GO:0030203">
    <property type="term" value="P:glycosaminoglycan metabolic process"/>
    <property type="evidence" value="ECO:0007669"/>
    <property type="project" value="TreeGrafter"/>
</dbReference>
<keyword evidence="4" id="KW-0378">Hydrolase</keyword>
<dbReference type="PANTHER" id="PTHR22600">
    <property type="entry name" value="BETA-HEXOSAMINIDASE"/>
    <property type="match status" value="1"/>
</dbReference>
<accession>A0A1G9WUY8</accession>
<dbReference type="GO" id="GO:0030247">
    <property type="term" value="F:polysaccharide binding"/>
    <property type="evidence" value="ECO:0007669"/>
    <property type="project" value="InterPro"/>
</dbReference>
<dbReference type="PANTHER" id="PTHR22600:SF57">
    <property type="entry name" value="BETA-N-ACETYLHEXOSAMINIDASE"/>
    <property type="match status" value="1"/>
</dbReference>
<dbReference type="SUPFAM" id="SSF49384">
    <property type="entry name" value="Carbohydrate-binding domain"/>
    <property type="match status" value="1"/>
</dbReference>
<sequence length="853" mass="95303">MRIPLLLSFLLLGLVFLPGCQSTQKAADASSPVVVSWKLISNFTEVPAGFKAKFVLRNEGQKALENKGWTLYFNMSPRPIRKTDGPATVEHINGDWYKLTPNASFSLKPGETIEIPYEGTEGVIKETDAPLGLYIVYAENGSERIEEISNYTIEPFTKQEQILRGKDDQLPIPSPELAYQQNHDLTLLPADQVAPIVPAPLSLAKGGGSLPLSSSLTIYVQKGLEKEAELLADRLKSATGTAFSISSGAGQGKGIFLQLGVVGNTKTEAYRLTVDANGVRITGSDPAGVFYGTQSLVSLLPVSSFAKPAATLDVPFVQVEDAPRFAFRGLHLDVSRNFQTKESVLRVIDLLAFYKINRLLFYTTEDEGWRLEIDGLPELTEVGAHREHTAGMHTPVLHPSYGSGPFAHQEGKYGSGFYTKKDFVEILQYAAARHVKIIPELNFPGHARAAIKSMEARYERLMKEGKKDAAEEYRLIDPQDKSVYLSAQGYKDNVVCVARESVYRFYEKVVDEITKMYQEAGLKMDVIHAGGDEVADGVWTKSPMIDDLLRKHPEIKGPRYLQSYFFGQLQQRLRKRNLEVHGWEEVAMNKTPDGRYQANPAFVGQGVVPYIWNNLYDPDLGYRLANAGYPVILCNVTNFYFDLAYSNDPKEPGLYWGGFVGPRNAWTFAPFDYFKTTYTNSMGKPLDLSKMERLKPGARRNILGVEAELWSETVKGRDMMEYYMLPKLMAFAESAWSPARNWETIEQTADREKAIRQGWNAFANGLAQREMPRLKHLNGGYNYRVPMPGVLTTPQGLKANAEYPGLTIRYTTDNTEPTSQSPIYKEPITKTGTIRLRCFDASGTPGRTVTVTR</sequence>
<comment type="catalytic activity">
    <reaction evidence="1">
        <text>Hydrolysis of terminal non-reducing N-acetyl-D-hexosamine residues in N-acetyl-beta-D-hexosaminides.</text>
        <dbReference type="EC" id="3.2.1.52"/>
    </reaction>
</comment>
<feature type="signal peptide" evidence="9">
    <location>
        <begin position="1"/>
        <end position="26"/>
    </location>
</feature>
<gene>
    <name evidence="11" type="ORF">SAMN04488090_4451</name>
</gene>
<dbReference type="GO" id="GO:0016020">
    <property type="term" value="C:membrane"/>
    <property type="evidence" value="ECO:0007669"/>
    <property type="project" value="TreeGrafter"/>
</dbReference>
<feature type="chain" id="PRO_5011518365" description="beta-N-acetylhexosaminidase" evidence="9">
    <location>
        <begin position="27"/>
        <end position="853"/>
    </location>
</feature>
<comment type="similarity">
    <text evidence="2">Belongs to the glycosyl hydrolase 20 family.</text>
</comment>
<keyword evidence="9" id="KW-0732">Signal</keyword>
<dbReference type="EC" id="3.2.1.52" evidence="3"/>
<evidence type="ECO:0000256" key="7">
    <source>
        <dbReference type="ARBA" id="ARBA00033000"/>
    </source>
</evidence>
<dbReference type="InterPro" id="IPR029018">
    <property type="entry name" value="Hex-like_dom2"/>
</dbReference>
<dbReference type="AlphaFoldDB" id="A0A1G9WUY8"/>
<dbReference type="Pfam" id="PF03174">
    <property type="entry name" value="CHB_HEX_C"/>
    <property type="match status" value="1"/>
</dbReference>
<dbReference type="SMART" id="SM01081">
    <property type="entry name" value="CHB_HEX"/>
    <property type="match status" value="1"/>
</dbReference>
<dbReference type="EMBL" id="FNGS01000010">
    <property type="protein sequence ID" value="SDM88414.1"/>
    <property type="molecule type" value="Genomic_DNA"/>
</dbReference>
<evidence type="ECO:0000313" key="11">
    <source>
        <dbReference type="EMBL" id="SDM88414.1"/>
    </source>
</evidence>
<evidence type="ECO:0000256" key="2">
    <source>
        <dbReference type="ARBA" id="ARBA00006285"/>
    </source>
</evidence>
<dbReference type="STRING" id="563176.SAMN04488090_4451"/>
<dbReference type="Gene3D" id="3.20.20.80">
    <property type="entry name" value="Glycosidases"/>
    <property type="match status" value="1"/>
</dbReference>
<dbReference type="PRINTS" id="PR00738">
    <property type="entry name" value="GLHYDRLASE20"/>
</dbReference>
<evidence type="ECO:0000256" key="9">
    <source>
        <dbReference type="SAM" id="SignalP"/>
    </source>
</evidence>
<evidence type="ECO:0000256" key="4">
    <source>
        <dbReference type="ARBA" id="ARBA00022801"/>
    </source>
</evidence>
<reference evidence="11 12" key="1">
    <citation type="submission" date="2016-10" db="EMBL/GenBank/DDBJ databases">
        <authorList>
            <person name="de Groot N.N."/>
        </authorList>
    </citation>
    <scope>NUCLEOTIDE SEQUENCE [LARGE SCALE GENOMIC DNA]</scope>
    <source>
        <strain evidence="11 12">DSM 21668</strain>
    </source>
</reference>
<dbReference type="InterPro" id="IPR014756">
    <property type="entry name" value="Ig_E-set"/>
</dbReference>